<dbReference type="STRING" id="1352936.M878_08465"/>
<dbReference type="AlphaFoldDB" id="V6KRX7"/>
<feature type="signal peptide" evidence="1">
    <location>
        <begin position="1"/>
        <end position="28"/>
    </location>
</feature>
<dbReference type="PROSITE" id="PS50231">
    <property type="entry name" value="RICIN_B_LECTIN"/>
    <property type="match status" value="1"/>
</dbReference>
<feature type="chain" id="PRO_5004748730" description="Ricin B lectin domain-containing protein" evidence="1">
    <location>
        <begin position="29"/>
        <end position="173"/>
    </location>
</feature>
<name>V6KRX7_STRRC</name>
<accession>V6KRX7</accession>
<protein>
    <recommendedName>
        <fullName evidence="2">Ricin B lectin domain-containing protein</fullName>
    </recommendedName>
</protein>
<keyword evidence="4" id="KW-1185">Reference proteome</keyword>
<dbReference type="Pfam" id="PF00652">
    <property type="entry name" value="Ricin_B_lectin"/>
    <property type="match status" value="1"/>
</dbReference>
<comment type="caution">
    <text evidence="3">The sequence shown here is derived from an EMBL/GenBank/DDBJ whole genome shotgun (WGS) entry which is preliminary data.</text>
</comment>
<sequence length="173" mass="17990">MKFLNVPLAVAGAGVLGLLALGAPAAHAQEILPGARADSGYSVLSNDSSPQQVLDAYGFGTASGTPVVTWAANGGVNQRWSLLDQPDETVAIVGAQSGMCVAPSGSHGVVTLQGCSSAQFGQRWYKERRPGGRIIFENALFEGQCLDMAGSYSQAVVRDCNGSVSQNWRLFAS</sequence>
<dbReference type="HOGENOM" id="CLU_1546760_0_0_11"/>
<dbReference type="SUPFAM" id="SSF50370">
    <property type="entry name" value="Ricin B-like lectins"/>
    <property type="match status" value="1"/>
</dbReference>
<reference evidence="3 4" key="1">
    <citation type="journal article" date="2014" name="Genome Announc.">
        <title>Draft Genome Sequence of Streptomyces roseochromogenes subsp. oscitans DS 12.976, Producer of the Aminocoumarin Antibiotic Clorobiocin.</title>
        <authorList>
            <person name="Ruckert C."/>
            <person name="Kalinowski J."/>
            <person name="Heide L."/>
            <person name="Apel A.K."/>
        </authorList>
    </citation>
    <scope>NUCLEOTIDE SEQUENCE [LARGE SCALE GENOMIC DNA]</scope>
    <source>
        <strain evidence="3 4">DS 12.976</strain>
    </source>
</reference>
<evidence type="ECO:0000313" key="4">
    <source>
        <dbReference type="Proteomes" id="UP000017984"/>
    </source>
</evidence>
<dbReference type="Gene3D" id="2.80.10.50">
    <property type="match status" value="2"/>
</dbReference>
<dbReference type="InterPro" id="IPR035992">
    <property type="entry name" value="Ricin_B-like_lectins"/>
</dbReference>
<proteinExistence type="predicted"/>
<gene>
    <name evidence="3" type="ORF">M878_08465</name>
</gene>
<organism evidence="3 4">
    <name type="scientific">Streptomyces roseochromogenus subsp. oscitans DS 12.976</name>
    <dbReference type="NCBI Taxonomy" id="1352936"/>
    <lineage>
        <taxon>Bacteria</taxon>
        <taxon>Bacillati</taxon>
        <taxon>Actinomycetota</taxon>
        <taxon>Actinomycetes</taxon>
        <taxon>Kitasatosporales</taxon>
        <taxon>Streptomycetaceae</taxon>
        <taxon>Streptomyces</taxon>
    </lineage>
</organism>
<keyword evidence="1" id="KW-0732">Signal</keyword>
<dbReference type="EMBL" id="AWQX01000066">
    <property type="protein sequence ID" value="EST34887.1"/>
    <property type="molecule type" value="Genomic_DNA"/>
</dbReference>
<feature type="domain" description="Ricin B lectin" evidence="2">
    <location>
        <begin position="39"/>
        <end position="171"/>
    </location>
</feature>
<evidence type="ECO:0000313" key="3">
    <source>
        <dbReference type="EMBL" id="EST34887.1"/>
    </source>
</evidence>
<dbReference type="RefSeq" id="WP_023545680.1">
    <property type="nucleotide sequence ID" value="NZ_CM002285.1"/>
</dbReference>
<dbReference type="SMART" id="SM00458">
    <property type="entry name" value="RICIN"/>
    <property type="match status" value="1"/>
</dbReference>
<dbReference type="PATRIC" id="fig|1352936.5.peg.1808"/>
<dbReference type="CDD" id="cd00161">
    <property type="entry name" value="beta-trefoil_Ricin-like"/>
    <property type="match status" value="1"/>
</dbReference>
<dbReference type="Proteomes" id="UP000017984">
    <property type="component" value="Chromosome"/>
</dbReference>
<evidence type="ECO:0000259" key="2">
    <source>
        <dbReference type="SMART" id="SM00458"/>
    </source>
</evidence>
<evidence type="ECO:0000256" key="1">
    <source>
        <dbReference type="SAM" id="SignalP"/>
    </source>
</evidence>
<dbReference type="InterPro" id="IPR000772">
    <property type="entry name" value="Ricin_B_lectin"/>
</dbReference>